<gene>
    <name evidence="2" type="ORF">AJ79_06785</name>
</gene>
<keyword evidence="1" id="KW-0663">Pyridoxal phosphate</keyword>
<sequence>MGRKGVMDILKKYEISRTFAGGPVLCAAALATLDILEEGKFSERVQRLGELLTKTIDELAPPHG</sequence>
<keyword evidence="3" id="KW-1185">Reference proteome</keyword>
<accession>A0A2B7XA02</accession>
<dbReference type="Proteomes" id="UP000223968">
    <property type="component" value="Unassembled WGS sequence"/>
</dbReference>
<dbReference type="Gene3D" id="3.90.1150.10">
    <property type="entry name" value="Aspartate Aminotransferase, domain 1"/>
    <property type="match status" value="1"/>
</dbReference>
<organism evidence="2 3">
    <name type="scientific">Helicocarpus griseus UAMH5409</name>
    <dbReference type="NCBI Taxonomy" id="1447875"/>
    <lineage>
        <taxon>Eukaryota</taxon>
        <taxon>Fungi</taxon>
        <taxon>Dikarya</taxon>
        <taxon>Ascomycota</taxon>
        <taxon>Pezizomycotina</taxon>
        <taxon>Eurotiomycetes</taxon>
        <taxon>Eurotiomycetidae</taxon>
        <taxon>Onygenales</taxon>
        <taxon>Ajellomycetaceae</taxon>
        <taxon>Helicocarpus</taxon>
    </lineage>
</organism>
<protein>
    <submittedName>
        <fullName evidence="2">Uncharacterized protein</fullName>
    </submittedName>
</protein>
<dbReference type="EMBL" id="PDNB01000125">
    <property type="protein sequence ID" value="PGH05478.1"/>
    <property type="molecule type" value="Genomic_DNA"/>
</dbReference>
<evidence type="ECO:0000313" key="3">
    <source>
        <dbReference type="Proteomes" id="UP000223968"/>
    </source>
</evidence>
<dbReference type="InterPro" id="IPR015421">
    <property type="entry name" value="PyrdxlP-dep_Trfase_major"/>
</dbReference>
<dbReference type="Gene3D" id="3.40.640.10">
    <property type="entry name" value="Type I PLP-dependent aspartate aminotransferase-like (Major domain)"/>
    <property type="match status" value="1"/>
</dbReference>
<dbReference type="InterPro" id="IPR015424">
    <property type="entry name" value="PyrdxlP-dep_Trfase"/>
</dbReference>
<comment type="caution">
    <text evidence="2">The sequence shown here is derived from an EMBL/GenBank/DDBJ whole genome shotgun (WGS) entry which is preliminary data.</text>
</comment>
<dbReference type="AlphaFoldDB" id="A0A2B7XA02"/>
<dbReference type="InterPro" id="IPR005814">
    <property type="entry name" value="Aminotrans_3"/>
</dbReference>
<dbReference type="SUPFAM" id="SSF53383">
    <property type="entry name" value="PLP-dependent transferases"/>
    <property type="match status" value="1"/>
</dbReference>
<dbReference type="GO" id="GO:0008483">
    <property type="term" value="F:transaminase activity"/>
    <property type="evidence" value="ECO:0007669"/>
    <property type="project" value="InterPro"/>
</dbReference>
<evidence type="ECO:0000256" key="1">
    <source>
        <dbReference type="ARBA" id="ARBA00022898"/>
    </source>
</evidence>
<dbReference type="STRING" id="1447875.A0A2B7XA02"/>
<dbReference type="GO" id="GO:0030170">
    <property type="term" value="F:pyridoxal phosphate binding"/>
    <property type="evidence" value="ECO:0007669"/>
    <property type="project" value="InterPro"/>
</dbReference>
<dbReference type="InterPro" id="IPR015422">
    <property type="entry name" value="PyrdxlP-dep_Trfase_small"/>
</dbReference>
<proteinExistence type="predicted"/>
<reference evidence="2 3" key="1">
    <citation type="submission" date="2017-10" db="EMBL/GenBank/DDBJ databases">
        <title>Comparative genomics in systemic dimorphic fungi from Ajellomycetaceae.</title>
        <authorList>
            <person name="Munoz J.F."/>
            <person name="Mcewen J.G."/>
            <person name="Clay O.K."/>
            <person name="Cuomo C.A."/>
        </authorList>
    </citation>
    <scope>NUCLEOTIDE SEQUENCE [LARGE SCALE GENOMIC DNA]</scope>
    <source>
        <strain evidence="2 3">UAMH5409</strain>
    </source>
</reference>
<dbReference type="Pfam" id="PF00202">
    <property type="entry name" value="Aminotran_3"/>
    <property type="match status" value="1"/>
</dbReference>
<dbReference type="OrthoDB" id="10261433at2759"/>
<evidence type="ECO:0000313" key="2">
    <source>
        <dbReference type="EMBL" id="PGH05478.1"/>
    </source>
</evidence>
<name>A0A2B7XA02_9EURO</name>